<dbReference type="SUPFAM" id="SSF88946">
    <property type="entry name" value="Sigma2 domain of RNA polymerase sigma factors"/>
    <property type="match status" value="1"/>
</dbReference>
<accession>S4MKK6</accession>
<evidence type="ECO:0000313" key="7">
    <source>
        <dbReference type="EMBL" id="EPJ36130.1"/>
    </source>
</evidence>
<dbReference type="InterPro" id="IPR039425">
    <property type="entry name" value="RNA_pol_sigma-70-like"/>
</dbReference>
<keyword evidence="5" id="KW-0804">Transcription</keyword>
<dbReference type="InterPro" id="IPR013325">
    <property type="entry name" value="RNA_pol_sigma_r2"/>
</dbReference>
<dbReference type="InterPro" id="IPR013324">
    <property type="entry name" value="RNA_pol_sigma_r3/r4-like"/>
</dbReference>
<dbReference type="InterPro" id="IPR007627">
    <property type="entry name" value="RNA_pol_sigma70_r2"/>
</dbReference>
<dbReference type="Pfam" id="PF04542">
    <property type="entry name" value="Sigma70_r2"/>
    <property type="match status" value="1"/>
</dbReference>
<evidence type="ECO:0000256" key="1">
    <source>
        <dbReference type="ARBA" id="ARBA00010641"/>
    </source>
</evidence>
<dbReference type="SUPFAM" id="SSF88659">
    <property type="entry name" value="Sigma3 and sigma4 domains of RNA polymerase sigma factors"/>
    <property type="match status" value="1"/>
</dbReference>
<gene>
    <name evidence="7" type="ORF">STAFG_6810</name>
</gene>
<evidence type="ECO:0000313" key="8">
    <source>
        <dbReference type="Proteomes" id="UP000015001"/>
    </source>
</evidence>
<dbReference type="PATRIC" id="fig|1283301.3.peg.6763"/>
<reference evidence="7 8" key="1">
    <citation type="submission" date="2013-02" db="EMBL/GenBank/DDBJ databases">
        <title>Draft Genome Sequence of Streptomyces afghaniensis, Which Produces Compounds of the Julimycin B-Complex.</title>
        <authorList>
            <person name="Gruening B.A."/>
            <person name="Praeg A."/>
            <person name="Erxleben A."/>
            <person name="Guenther S."/>
            <person name="Fiedler H.-P."/>
            <person name="Goodfellow M."/>
            <person name="Mueller M."/>
        </authorList>
    </citation>
    <scope>NUCLEOTIDE SEQUENCE [LARGE SCALE GENOMIC DNA]</scope>
    <source>
        <strain evidence="7 8">772</strain>
    </source>
</reference>
<dbReference type="Proteomes" id="UP000015001">
    <property type="component" value="Unassembled WGS sequence"/>
</dbReference>
<evidence type="ECO:0000256" key="4">
    <source>
        <dbReference type="ARBA" id="ARBA00023125"/>
    </source>
</evidence>
<dbReference type="HOGENOM" id="CLU_047691_15_7_11"/>
<evidence type="ECO:0000259" key="6">
    <source>
        <dbReference type="Pfam" id="PF04542"/>
    </source>
</evidence>
<dbReference type="Gene3D" id="1.10.10.10">
    <property type="entry name" value="Winged helix-like DNA-binding domain superfamily/Winged helix DNA-binding domain"/>
    <property type="match status" value="1"/>
</dbReference>
<organism evidence="7 8">
    <name type="scientific">Streptomyces afghaniensis 772</name>
    <dbReference type="NCBI Taxonomy" id="1283301"/>
    <lineage>
        <taxon>Bacteria</taxon>
        <taxon>Bacillati</taxon>
        <taxon>Actinomycetota</taxon>
        <taxon>Actinomycetes</taxon>
        <taxon>Kitasatosporales</taxon>
        <taxon>Streptomycetaceae</taxon>
        <taxon>Streptomyces</taxon>
    </lineage>
</organism>
<comment type="similarity">
    <text evidence="1">Belongs to the sigma-70 factor family. ECF subfamily.</text>
</comment>
<evidence type="ECO:0000256" key="3">
    <source>
        <dbReference type="ARBA" id="ARBA00023082"/>
    </source>
</evidence>
<feature type="domain" description="RNA polymerase sigma-70 region 2" evidence="6">
    <location>
        <begin position="9"/>
        <end position="68"/>
    </location>
</feature>
<name>S4MKK6_9ACTN</name>
<dbReference type="AlphaFoldDB" id="S4MKK6"/>
<dbReference type="OrthoDB" id="3608473at2"/>
<dbReference type="GO" id="GO:0006352">
    <property type="term" value="P:DNA-templated transcription initiation"/>
    <property type="evidence" value="ECO:0007669"/>
    <property type="project" value="InterPro"/>
</dbReference>
<dbReference type="InterPro" id="IPR036388">
    <property type="entry name" value="WH-like_DNA-bd_sf"/>
</dbReference>
<protein>
    <recommendedName>
        <fullName evidence="6">RNA polymerase sigma-70 region 2 domain-containing protein</fullName>
    </recommendedName>
</protein>
<sequence>MDEEFSAFYRSNISRLAGFLINQGAALPLATDIAQDTMVKAYQRWADLEDPRAWAHTVASRALVRAIASVEEDPVERVPEPTSLLSRPDAIAEWETRYDALPMLRSLPPRQRQILAWTLAGYRPIDIAHHLDLPAETVRGSLAKARRAAAAYLKQREEEQ</sequence>
<keyword evidence="4" id="KW-0238">DNA-binding</keyword>
<dbReference type="PANTHER" id="PTHR43133">
    <property type="entry name" value="RNA POLYMERASE ECF-TYPE SIGMA FACTO"/>
    <property type="match status" value="1"/>
</dbReference>
<evidence type="ECO:0000256" key="5">
    <source>
        <dbReference type="ARBA" id="ARBA00023163"/>
    </source>
</evidence>
<keyword evidence="3" id="KW-0731">Sigma factor</keyword>
<comment type="caution">
    <text evidence="7">The sequence shown here is derived from an EMBL/GenBank/DDBJ whole genome shotgun (WGS) entry which is preliminary data.</text>
</comment>
<dbReference type="GO" id="GO:0016987">
    <property type="term" value="F:sigma factor activity"/>
    <property type="evidence" value="ECO:0007669"/>
    <property type="project" value="UniProtKB-KW"/>
</dbReference>
<dbReference type="EMBL" id="AOPY01001581">
    <property type="protein sequence ID" value="EPJ36130.1"/>
    <property type="molecule type" value="Genomic_DNA"/>
</dbReference>
<proteinExistence type="inferred from homology"/>
<dbReference type="PANTHER" id="PTHR43133:SF8">
    <property type="entry name" value="RNA POLYMERASE SIGMA FACTOR HI_1459-RELATED"/>
    <property type="match status" value="1"/>
</dbReference>
<keyword evidence="2" id="KW-0805">Transcription regulation</keyword>
<dbReference type="Gene3D" id="1.10.1740.10">
    <property type="match status" value="1"/>
</dbReference>
<dbReference type="GO" id="GO:0003677">
    <property type="term" value="F:DNA binding"/>
    <property type="evidence" value="ECO:0007669"/>
    <property type="project" value="UniProtKB-KW"/>
</dbReference>
<keyword evidence="8" id="KW-1185">Reference proteome</keyword>
<evidence type="ECO:0000256" key="2">
    <source>
        <dbReference type="ARBA" id="ARBA00023015"/>
    </source>
</evidence>